<dbReference type="PROSITE" id="PS51071">
    <property type="entry name" value="HTH_RPIR"/>
    <property type="match status" value="1"/>
</dbReference>
<dbReference type="InterPro" id="IPR047640">
    <property type="entry name" value="RpiR-like"/>
</dbReference>
<dbReference type="EMBL" id="JAVKGT010000031">
    <property type="protein sequence ID" value="MDR5712630.1"/>
    <property type="molecule type" value="Genomic_DNA"/>
</dbReference>
<evidence type="ECO:0000259" key="1">
    <source>
        <dbReference type="PROSITE" id="PS51071"/>
    </source>
</evidence>
<dbReference type="InterPro" id="IPR000281">
    <property type="entry name" value="HTH_RpiR"/>
</dbReference>
<evidence type="ECO:0000313" key="3">
    <source>
        <dbReference type="Proteomes" id="UP001260872"/>
    </source>
</evidence>
<dbReference type="RefSeq" id="WP_310538023.1">
    <property type="nucleotide sequence ID" value="NZ_BAAAOC010000080.1"/>
</dbReference>
<evidence type="ECO:0000313" key="2">
    <source>
        <dbReference type="EMBL" id="MDR5712630.1"/>
    </source>
</evidence>
<dbReference type="SUPFAM" id="SSF46689">
    <property type="entry name" value="Homeodomain-like"/>
    <property type="match status" value="1"/>
</dbReference>
<name>A0ABU1FVD0_9MICC</name>
<dbReference type="PANTHER" id="PTHR30514:SF1">
    <property type="entry name" value="HTH-TYPE TRANSCRIPTIONAL REGULATOR HEXR-RELATED"/>
    <property type="match status" value="1"/>
</dbReference>
<feature type="domain" description="HTH rpiR-type" evidence="1">
    <location>
        <begin position="3"/>
        <end position="79"/>
    </location>
</feature>
<dbReference type="InterPro" id="IPR009057">
    <property type="entry name" value="Homeodomain-like_sf"/>
</dbReference>
<protein>
    <recommendedName>
        <fullName evidence="1">HTH rpiR-type domain-containing protein</fullName>
    </recommendedName>
</protein>
<dbReference type="Gene3D" id="1.10.10.10">
    <property type="entry name" value="Winged helix-like DNA-binding domain superfamily/Winged helix DNA-binding domain"/>
    <property type="match status" value="1"/>
</dbReference>
<dbReference type="InterPro" id="IPR036388">
    <property type="entry name" value="WH-like_DNA-bd_sf"/>
</dbReference>
<dbReference type="PANTHER" id="PTHR30514">
    <property type="entry name" value="GLUCOKINASE"/>
    <property type="match status" value="1"/>
</dbReference>
<proteinExistence type="predicted"/>
<accession>A0ABU1FVD0</accession>
<keyword evidence="3" id="KW-1185">Reference proteome</keyword>
<sequence length="79" mass="8472">MEADVTSHIRAALPLLAGSEQRVAESLLALGERVATLSTADVAQHASSSPATVVRACKNMGFSGFHHVRREFARQQTPE</sequence>
<reference evidence="3" key="1">
    <citation type="submission" date="2023-07" db="EMBL/GenBank/DDBJ databases">
        <title>Description of three actinobacteria isolated from air of manufacturing shop in a pharmaceutical factory.</title>
        <authorList>
            <person name="Zhang D.-F."/>
        </authorList>
    </citation>
    <scope>NUCLEOTIDE SEQUENCE [LARGE SCALE GENOMIC DNA]</scope>
    <source>
        <strain evidence="3">CCTCC AB 207010</strain>
    </source>
</reference>
<dbReference type="Proteomes" id="UP001260872">
    <property type="component" value="Unassembled WGS sequence"/>
</dbReference>
<gene>
    <name evidence="2" type="ORF">RH857_10905</name>
</gene>
<organism evidence="2 3">
    <name type="scientific">Nesterenkonia flava</name>
    <dbReference type="NCBI Taxonomy" id="469799"/>
    <lineage>
        <taxon>Bacteria</taxon>
        <taxon>Bacillati</taxon>
        <taxon>Actinomycetota</taxon>
        <taxon>Actinomycetes</taxon>
        <taxon>Micrococcales</taxon>
        <taxon>Micrococcaceae</taxon>
        <taxon>Nesterenkonia</taxon>
    </lineage>
</organism>
<dbReference type="Pfam" id="PF01418">
    <property type="entry name" value="HTH_6"/>
    <property type="match status" value="1"/>
</dbReference>
<comment type="caution">
    <text evidence="2">The sequence shown here is derived from an EMBL/GenBank/DDBJ whole genome shotgun (WGS) entry which is preliminary data.</text>
</comment>